<accession>A0AAD7TG18</accession>
<feature type="repeat" description="WD" evidence="3">
    <location>
        <begin position="420"/>
        <end position="461"/>
    </location>
</feature>
<keyword evidence="1 3" id="KW-0853">WD repeat</keyword>
<evidence type="ECO:0000313" key="4">
    <source>
        <dbReference type="EMBL" id="KAJ8455636.1"/>
    </source>
</evidence>
<dbReference type="InterPro" id="IPR001680">
    <property type="entry name" value="WD40_rpt"/>
</dbReference>
<dbReference type="EMBL" id="JAPEVG010000748">
    <property type="protein sequence ID" value="KAJ8455636.1"/>
    <property type="molecule type" value="Genomic_DNA"/>
</dbReference>
<evidence type="ECO:0000313" key="5">
    <source>
        <dbReference type="Proteomes" id="UP001215151"/>
    </source>
</evidence>
<dbReference type="PRINTS" id="PR00320">
    <property type="entry name" value="GPROTEINBRPT"/>
</dbReference>
<feature type="repeat" description="WD" evidence="3">
    <location>
        <begin position="378"/>
        <end position="419"/>
    </location>
</feature>
<feature type="repeat" description="WD" evidence="3">
    <location>
        <begin position="551"/>
        <end position="591"/>
    </location>
</feature>
<dbReference type="SMART" id="SM00320">
    <property type="entry name" value="WD40"/>
    <property type="match status" value="9"/>
</dbReference>
<protein>
    <recommendedName>
        <fullName evidence="6">WD40 repeat-like protein</fullName>
    </recommendedName>
</protein>
<name>A0AAD7TG18_9APHY</name>
<reference evidence="4" key="1">
    <citation type="submission" date="2022-11" db="EMBL/GenBank/DDBJ databases">
        <title>Genome Sequence of Cubamyces cubensis.</title>
        <authorList>
            <person name="Buettner E."/>
        </authorList>
    </citation>
    <scope>NUCLEOTIDE SEQUENCE</scope>
    <source>
        <strain evidence="4">MPL-01</strain>
    </source>
</reference>
<dbReference type="Proteomes" id="UP001215151">
    <property type="component" value="Unassembled WGS sequence"/>
</dbReference>
<sequence>MAALRGHLLLKQGQQQNYCHALAPKTPQHLENLVSLSEFLFIFAAAAVRFIGDQAERDPENRLTNLLNAGNAAARRGGASTSPFSILDTLYTQVLENAAKRLGDTLKARINLILGTIVLAEQHLSPTALDALLGFPAGTVGRVLPVLSAILTFPNGEGDPTPIGMIHLSFPNFLVDPTRCTNQSFLVRPRIQHSHIAFRCLSLMKALKYNILGVTSEHDRVLNGEIPDLPARLSRHLPAALEYACRYWTRHLCEAEVGEDLLTALEEFCASHLIPWLEALSLLGRVDGVVEALQSVQTHLKANTPIRRLAAANARTPLAVRIGLENTWSTTLVSRVIEKAPIETLAFSPDVMYIACAKGDGTIQLFNAQTAAELQIFQSHADETIRGVSFSPTSKELLSGSDDGTVRLWDVATGANLNTWKAHSDWVRSVAWSPDGTLAASASDDMTVRLWRMASPEKTVVLQHSGWVRHVLFASDGDLLTGSNDKTCKVWDTLSTDWDMEIDVNPTHTLEHDSSVMAVAVSSDSCLVACGLDNGAIILWTKPDKQRLRSLPGQSSDVICLAFYSNSLLAAAYENFPITLWDVSTGAPVKSADNEVQVHIHLWPSEMKQNTARTTEIAGKLKQIARRESSPVEDQEALGNDITSLRAAATSPTRKLVLAVHRGELRFYEISTGRCMHTIKHPSNSYPSATWSPTGRLFACTGEDHAVHVWKADTGELVGTFAGHSDDAISVVFTLDEHHILSSSWDGTILRGKIGKWTSSEFLLRSVGDVIWALAVSSDGQWILSTSFRRDSPPKTLSADLLAPPSRQPVKDRYGDYNTLRLHDTTTGHVIWVEHHSHFTRSVAFSEDCTRALAGNWKGEVFLYDLTQLIPPGPTVPCSTPPLVVPEHKLSVSETHAITRLSFSPNGRAVITRRTCTSIPSELQPLSTSFTDCSLTSICFYEDNWLWHVNLDSGPRRLCWIPPLFRPHDSSVESFPSASGQSIAYITLQGSLVVIDGASPCEL</sequence>
<dbReference type="CDD" id="cd00200">
    <property type="entry name" value="WD40"/>
    <property type="match status" value="1"/>
</dbReference>
<feature type="repeat" description="WD" evidence="3">
    <location>
        <begin position="461"/>
        <end position="492"/>
    </location>
</feature>
<organism evidence="4 5">
    <name type="scientific">Trametes cubensis</name>
    <dbReference type="NCBI Taxonomy" id="1111947"/>
    <lineage>
        <taxon>Eukaryota</taxon>
        <taxon>Fungi</taxon>
        <taxon>Dikarya</taxon>
        <taxon>Basidiomycota</taxon>
        <taxon>Agaricomycotina</taxon>
        <taxon>Agaricomycetes</taxon>
        <taxon>Polyporales</taxon>
        <taxon>Polyporaceae</taxon>
        <taxon>Trametes</taxon>
    </lineage>
</organism>
<keyword evidence="5" id="KW-1185">Reference proteome</keyword>
<evidence type="ECO:0000256" key="3">
    <source>
        <dbReference type="PROSITE-ProRule" id="PRU00221"/>
    </source>
</evidence>
<dbReference type="SUPFAM" id="SSF50998">
    <property type="entry name" value="Quinoprotein alcohol dehydrogenase-like"/>
    <property type="match status" value="1"/>
</dbReference>
<evidence type="ECO:0008006" key="6">
    <source>
        <dbReference type="Google" id="ProtNLM"/>
    </source>
</evidence>
<dbReference type="PANTHER" id="PTHR19848">
    <property type="entry name" value="WD40 REPEAT PROTEIN"/>
    <property type="match status" value="1"/>
</dbReference>
<gene>
    <name evidence="4" type="ORF">ONZ51_g12376</name>
</gene>
<feature type="repeat" description="WD" evidence="3">
    <location>
        <begin position="679"/>
        <end position="720"/>
    </location>
</feature>
<dbReference type="PROSITE" id="PS00678">
    <property type="entry name" value="WD_REPEATS_1"/>
    <property type="match status" value="1"/>
</dbReference>
<dbReference type="PROSITE" id="PS50294">
    <property type="entry name" value="WD_REPEATS_REGION"/>
    <property type="match status" value="2"/>
</dbReference>
<dbReference type="PROSITE" id="PS50082">
    <property type="entry name" value="WD_REPEATS_2"/>
    <property type="match status" value="6"/>
</dbReference>
<dbReference type="AlphaFoldDB" id="A0AAD7TG18"/>
<comment type="caution">
    <text evidence="4">The sequence shown here is derived from an EMBL/GenBank/DDBJ whole genome shotgun (WGS) entry which is preliminary data.</text>
</comment>
<dbReference type="PANTHER" id="PTHR19848:SF8">
    <property type="entry name" value="F-BOX AND WD REPEAT DOMAIN CONTAINING 7"/>
    <property type="match status" value="1"/>
</dbReference>
<proteinExistence type="predicted"/>
<evidence type="ECO:0000256" key="1">
    <source>
        <dbReference type="ARBA" id="ARBA00022574"/>
    </source>
</evidence>
<dbReference type="InterPro" id="IPR019775">
    <property type="entry name" value="WD40_repeat_CS"/>
</dbReference>
<keyword evidence="2" id="KW-0677">Repeat</keyword>
<dbReference type="Gene3D" id="2.130.10.10">
    <property type="entry name" value="YVTN repeat-like/Quinoprotein amine dehydrogenase"/>
    <property type="match status" value="4"/>
</dbReference>
<evidence type="ECO:0000256" key="2">
    <source>
        <dbReference type="ARBA" id="ARBA00022737"/>
    </source>
</evidence>
<dbReference type="InterPro" id="IPR020472">
    <property type="entry name" value="WD40_PAC1"/>
</dbReference>
<dbReference type="InterPro" id="IPR015943">
    <property type="entry name" value="WD40/YVTN_repeat-like_dom_sf"/>
</dbReference>
<dbReference type="SUPFAM" id="SSF50978">
    <property type="entry name" value="WD40 repeat-like"/>
    <property type="match status" value="2"/>
</dbReference>
<dbReference type="InterPro" id="IPR011047">
    <property type="entry name" value="Quinoprotein_ADH-like_sf"/>
</dbReference>
<feature type="repeat" description="WD" evidence="3">
    <location>
        <begin position="509"/>
        <end position="550"/>
    </location>
</feature>
<dbReference type="InterPro" id="IPR036322">
    <property type="entry name" value="WD40_repeat_dom_sf"/>
</dbReference>
<dbReference type="Pfam" id="PF00400">
    <property type="entry name" value="WD40"/>
    <property type="match status" value="7"/>
</dbReference>